<accession>A0A8H3AZS3</accession>
<proteinExistence type="predicted"/>
<sequence>MLALVIPSVPPLYAASEDAMTFSPDLVFQTLEEKQTNKKYGIYEVVNLFALSYPLSTTTAPLHLEPPAPDIDMLAILEPFCPLSTMAGTVLPPIPRVPRGQVEPLVVNQTEEEMALPHPLTEIVAEPEAKQVILDMLDCGTPESVIRSIFDSGYYEIAVSSKTTSAPYIAIAYTNDDEEGYVYDMNSQPPQQLDCLMVPRPGMTSVERGEWEDETWNGLQWGSIEYIDDSGEVSSIPWPALYTSTDFEDLEAASGLQMYFSECEDRSWGLCTSVMNSGIETWRLSKSSSSRSPRLDMWIQDWSEDYELGDVQQ</sequence>
<gene>
    <name evidence="1" type="ORF">RDB_LOCUS135309</name>
</gene>
<organism evidence="1 2">
    <name type="scientific">Rhizoctonia solani</name>
    <dbReference type="NCBI Taxonomy" id="456999"/>
    <lineage>
        <taxon>Eukaryota</taxon>
        <taxon>Fungi</taxon>
        <taxon>Dikarya</taxon>
        <taxon>Basidiomycota</taxon>
        <taxon>Agaricomycotina</taxon>
        <taxon>Agaricomycetes</taxon>
        <taxon>Cantharellales</taxon>
        <taxon>Ceratobasidiaceae</taxon>
        <taxon>Rhizoctonia</taxon>
    </lineage>
</organism>
<comment type="caution">
    <text evidence="1">The sequence shown here is derived from an EMBL/GenBank/DDBJ whole genome shotgun (WGS) entry which is preliminary data.</text>
</comment>
<dbReference type="Proteomes" id="UP000663846">
    <property type="component" value="Unassembled WGS sequence"/>
</dbReference>
<evidence type="ECO:0000313" key="2">
    <source>
        <dbReference type="Proteomes" id="UP000663846"/>
    </source>
</evidence>
<name>A0A8H3AZS3_9AGAM</name>
<dbReference type="AlphaFoldDB" id="A0A8H3AZS3"/>
<dbReference type="EMBL" id="CAJMWS010000438">
    <property type="protein sequence ID" value="CAE6444283.1"/>
    <property type="molecule type" value="Genomic_DNA"/>
</dbReference>
<evidence type="ECO:0000313" key="1">
    <source>
        <dbReference type="EMBL" id="CAE6444283.1"/>
    </source>
</evidence>
<reference evidence="1" key="1">
    <citation type="submission" date="2021-01" db="EMBL/GenBank/DDBJ databases">
        <authorList>
            <person name="Kaushik A."/>
        </authorList>
    </citation>
    <scope>NUCLEOTIDE SEQUENCE</scope>
    <source>
        <strain evidence="1">AG1-1C</strain>
    </source>
</reference>
<protein>
    <submittedName>
        <fullName evidence="1">Uncharacterized protein</fullName>
    </submittedName>
</protein>